<dbReference type="SUPFAM" id="SSF51366">
    <property type="entry name" value="Ribulose-phoshate binding barrel"/>
    <property type="match status" value="1"/>
</dbReference>
<dbReference type="GO" id="GO:0000162">
    <property type="term" value="P:L-tryptophan biosynthetic process"/>
    <property type="evidence" value="ECO:0007669"/>
    <property type="project" value="UniProtKB-UniRule"/>
</dbReference>
<keyword evidence="7 8" id="KW-0456">Lyase</keyword>
<dbReference type="PROSITE" id="PS00614">
    <property type="entry name" value="IGPS"/>
    <property type="match status" value="1"/>
</dbReference>
<dbReference type="UniPathway" id="UPA00035">
    <property type="reaction ID" value="UER00043"/>
</dbReference>
<dbReference type="PANTHER" id="PTHR22854:SF2">
    <property type="entry name" value="INDOLE-3-GLYCEROL-PHOSPHATE SYNTHASE"/>
    <property type="match status" value="1"/>
</dbReference>
<accession>A0A7V8NRA9</accession>
<dbReference type="PANTHER" id="PTHR22854">
    <property type="entry name" value="TRYPTOPHAN BIOSYNTHESIS PROTEIN"/>
    <property type="match status" value="1"/>
</dbReference>
<evidence type="ECO:0000256" key="4">
    <source>
        <dbReference type="ARBA" id="ARBA00022793"/>
    </source>
</evidence>
<comment type="similarity">
    <text evidence="8">Belongs to the TrpC family.</text>
</comment>
<gene>
    <name evidence="8 10" type="primary">trpC</name>
    <name evidence="10" type="ORF">HRJ53_12965</name>
</gene>
<comment type="pathway">
    <text evidence="2 8">Amino-acid biosynthesis; L-tryptophan biosynthesis; L-tryptophan from chorismate: step 4/5.</text>
</comment>
<dbReference type="InterPro" id="IPR011060">
    <property type="entry name" value="RibuloseP-bd_barrel"/>
</dbReference>
<keyword evidence="4 8" id="KW-0210">Decarboxylase</keyword>
<dbReference type="GO" id="GO:0004425">
    <property type="term" value="F:indole-3-glycerol-phosphate synthase activity"/>
    <property type="evidence" value="ECO:0007669"/>
    <property type="project" value="UniProtKB-UniRule"/>
</dbReference>
<dbReference type="InterPro" id="IPR045186">
    <property type="entry name" value="Indole-3-glycerol_P_synth"/>
</dbReference>
<feature type="domain" description="Indole-3-glycerol phosphate synthase" evidence="9">
    <location>
        <begin position="11"/>
        <end position="262"/>
    </location>
</feature>
<dbReference type="Proteomes" id="UP000567293">
    <property type="component" value="Unassembled WGS sequence"/>
</dbReference>
<dbReference type="EMBL" id="JACDQQ010001259">
    <property type="protein sequence ID" value="MBA0085902.1"/>
    <property type="molecule type" value="Genomic_DNA"/>
</dbReference>
<dbReference type="EC" id="4.1.1.48" evidence="8"/>
<comment type="catalytic activity">
    <reaction evidence="1 8">
        <text>1-(2-carboxyphenylamino)-1-deoxy-D-ribulose 5-phosphate + H(+) = (1S,2R)-1-C-(indol-3-yl)glycerol 3-phosphate + CO2 + H2O</text>
        <dbReference type="Rhea" id="RHEA:23476"/>
        <dbReference type="ChEBI" id="CHEBI:15377"/>
        <dbReference type="ChEBI" id="CHEBI:15378"/>
        <dbReference type="ChEBI" id="CHEBI:16526"/>
        <dbReference type="ChEBI" id="CHEBI:58613"/>
        <dbReference type="ChEBI" id="CHEBI:58866"/>
        <dbReference type="EC" id="4.1.1.48"/>
    </reaction>
</comment>
<sequence>MCAQANNGTLLDRILESRRAEVQLRKRVLPETALKYGVEAASPLRDFPGALTRPGINVMAELKPASPSRGVLREPFDPVALAQSLEATGAVALSVLTEPEFFRGSLKNLRDARKSANLPVLRKDFIFDPWQVWEARANDADSFLLIVLTLSDARLKELLALGRELGMEPLVEVHTREELDRALAAEARIIGVNNRNLKTLEVRTDTSFELVDHIPENCVAISESGIRTHRELTRLRAAGFDAFLIGTCLMLSPDPATALAELLGPRAKGK</sequence>
<evidence type="ECO:0000256" key="6">
    <source>
        <dbReference type="ARBA" id="ARBA00023141"/>
    </source>
</evidence>
<dbReference type="CDD" id="cd00331">
    <property type="entry name" value="IGPS"/>
    <property type="match status" value="1"/>
</dbReference>
<keyword evidence="6 8" id="KW-0057">Aromatic amino acid biosynthesis</keyword>
<keyword evidence="5 8" id="KW-0822">Tryptophan biosynthesis</keyword>
<evidence type="ECO:0000256" key="5">
    <source>
        <dbReference type="ARBA" id="ARBA00022822"/>
    </source>
</evidence>
<evidence type="ECO:0000256" key="7">
    <source>
        <dbReference type="ARBA" id="ARBA00023239"/>
    </source>
</evidence>
<dbReference type="Pfam" id="PF00218">
    <property type="entry name" value="IGPS"/>
    <property type="match status" value="1"/>
</dbReference>
<name>A0A7V8NRA9_9BACT</name>
<keyword evidence="11" id="KW-1185">Reference proteome</keyword>
<evidence type="ECO:0000313" key="10">
    <source>
        <dbReference type="EMBL" id="MBA0085902.1"/>
    </source>
</evidence>
<keyword evidence="3 8" id="KW-0028">Amino-acid biosynthesis</keyword>
<evidence type="ECO:0000313" key="11">
    <source>
        <dbReference type="Proteomes" id="UP000567293"/>
    </source>
</evidence>
<dbReference type="AlphaFoldDB" id="A0A7V8NRA9"/>
<evidence type="ECO:0000259" key="9">
    <source>
        <dbReference type="Pfam" id="PF00218"/>
    </source>
</evidence>
<evidence type="ECO:0000256" key="8">
    <source>
        <dbReference type="HAMAP-Rule" id="MF_00134"/>
    </source>
</evidence>
<organism evidence="10 11">
    <name type="scientific">Candidatus Acidiferrum panamense</name>
    <dbReference type="NCBI Taxonomy" id="2741543"/>
    <lineage>
        <taxon>Bacteria</taxon>
        <taxon>Pseudomonadati</taxon>
        <taxon>Acidobacteriota</taxon>
        <taxon>Terriglobia</taxon>
        <taxon>Candidatus Acidiferrales</taxon>
        <taxon>Candidatus Acidiferrum</taxon>
    </lineage>
</organism>
<evidence type="ECO:0000256" key="1">
    <source>
        <dbReference type="ARBA" id="ARBA00001633"/>
    </source>
</evidence>
<dbReference type="InterPro" id="IPR013798">
    <property type="entry name" value="Indole-3-glycerol_P_synth_dom"/>
</dbReference>
<reference evidence="10" key="1">
    <citation type="submission" date="2020-06" db="EMBL/GenBank/DDBJ databases">
        <title>Legume-microbial interactions unlock mineral nutrients during tropical forest succession.</title>
        <authorList>
            <person name="Epihov D.Z."/>
        </authorList>
    </citation>
    <scope>NUCLEOTIDE SEQUENCE [LARGE SCALE GENOMIC DNA]</scope>
    <source>
        <strain evidence="10">Pan2503</strain>
    </source>
</reference>
<comment type="caution">
    <text evidence="10">The sequence shown here is derived from an EMBL/GenBank/DDBJ whole genome shotgun (WGS) entry which is preliminary data.</text>
</comment>
<dbReference type="GO" id="GO:0004640">
    <property type="term" value="F:phosphoribosylanthranilate isomerase activity"/>
    <property type="evidence" value="ECO:0007669"/>
    <property type="project" value="TreeGrafter"/>
</dbReference>
<evidence type="ECO:0000256" key="3">
    <source>
        <dbReference type="ARBA" id="ARBA00022605"/>
    </source>
</evidence>
<dbReference type="Gene3D" id="3.20.20.70">
    <property type="entry name" value="Aldolase class I"/>
    <property type="match status" value="1"/>
</dbReference>
<evidence type="ECO:0000256" key="2">
    <source>
        <dbReference type="ARBA" id="ARBA00004696"/>
    </source>
</evidence>
<dbReference type="HAMAP" id="MF_00134_B">
    <property type="entry name" value="IGPS_B"/>
    <property type="match status" value="1"/>
</dbReference>
<dbReference type="InterPro" id="IPR001468">
    <property type="entry name" value="Indole-3-GlycerolPSynthase_CS"/>
</dbReference>
<proteinExistence type="inferred from homology"/>
<dbReference type="InterPro" id="IPR013785">
    <property type="entry name" value="Aldolase_TIM"/>
</dbReference>
<protein>
    <recommendedName>
        <fullName evidence="8">Indole-3-glycerol phosphate synthase</fullName>
        <shortName evidence="8">IGPS</shortName>
        <ecNumber evidence="8">4.1.1.48</ecNumber>
    </recommendedName>
</protein>
<dbReference type="NCBIfam" id="NF001377">
    <property type="entry name" value="PRK00278.2-4"/>
    <property type="match status" value="1"/>
</dbReference>
<dbReference type="FunFam" id="3.20.20.70:FF:000024">
    <property type="entry name" value="Indole-3-glycerol phosphate synthase"/>
    <property type="match status" value="1"/>
</dbReference>